<dbReference type="GO" id="GO:0009986">
    <property type="term" value="C:cell surface"/>
    <property type="evidence" value="ECO:0007669"/>
    <property type="project" value="TreeGrafter"/>
</dbReference>
<dbReference type="GO" id="GO:0031505">
    <property type="term" value="P:fungal-type cell wall organization"/>
    <property type="evidence" value="ECO:0007669"/>
    <property type="project" value="TreeGrafter"/>
</dbReference>
<feature type="compositionally biased region" description="Low complexity" evidence="1">
    <location>
        <begin position="52"/>
        <end position="68"/>
    </location>
</feature>
<dbReference type="GO" id="GO:0007232">
    <property type="term" value="P:osmosensory signaling pathway via Sho1 osmosensor"/>
    <property type="evidence" value="ECO:0007669"/>
    <property type="project" value="InterPro"/>
</dbReference>
<gene>
    <name evidence="4" type="ORF">B0T24DRAFT_343774</name>
</gene>
<dbReference type="GO" id="GO:0030427">
    <property type="term" value="C:site of polarized growth"/>
    <property type="evidence" value="ECO:0007669"/>
    <property type="project" value="TreeGrafter"/>
</dbReference>
<dbReference type="InterPro" id="IPR039295">
    <property type="entry name" value="MSB2"/>
</dbReference>
<feature type="transmembrane region" description="Helical" evidence="2">
    <location>
        <begin position="431"/>
        <end position="454"/>
    </location>
</feature>
<comment type="caution">
    <text evidence="4">The sequence shown here is derived from an EMBL/GenBank/DDBJ whole genome shotgun (WGS) entry which is preliminary data.</text>
</comment>
<dbReference type="PANTHER" id="PTHR35778">
    <property type="entry name" value="SIGNALING MUCIN HKR1-RELATED"/>
    <property type="match status" value="1"/>
</dbReference>
<name>A0AAE0K2I3_9PEZI</name>
<evidence type="ECO:0000313" key="4">
    <source>
        <dbReference type="EMBL" id="KAK3368913.1"/>
    </source>
</evidence>
<accession>A0AAE0K2I3</accession>
<dbReference type="GO" id="GO:0005886">
    <property type="term" value="C:plasma membrane"/>
    <property type="evidence" value="ECO:0007669"/>
    <property type="project" value="InterPro"/>
</dbReference>
<dbReference type="PANTHER" id="PTHR35778:SF1">
    <property type="entry name" value="SIGNALING MUCIN HKR1-RELATED"/>
    <property type="match status" value="1"/>
</dbReference>
<feature type="chain" id="PRO_5041984808" evidence="3">
    <location>
        <begin position="20"/>
        <end position="539"/>
    </location>
</feature>
<dbReference type="GO" id="GO:0005576">
    <property type="term" value="C:extracellular region"/>
    <property type="evidence" value="ECO:0007669"/>
    <property type="project" value="TreeGrafter"/>
</dbReference>
<evidence type="ECO:0000256" key="1">
    <source>
        <dbReference type="SAM" id="MobiDB-lite"/>
    </source>
</evidence>
<sequence>MRTTSLLVAAFVAATAVFGEETGPRIYFPRHVKRQFTNDTNSNTITSQAAASSSSSTSSSSSSSSSSSLFTSREADTSSSTSHESTKRASTFSPSQILSSITSEFPFPPTPPPPISNTTETATATDTGSASVTEVPPTTTTPTATGTGTETTQPTVTSPPETSTNGTVSTPPVTETSAPPPISVAPGNVTSTANNTATATEGTPTTTNVIIPSSVTSVAPLTTLTNSEPWLPTTIVVDPTTATTGGALAPTASNSIPPTFPGAITPDSGTVTQPIDTTIIQIGFLQGYNYPFVVDNTKAAAQLFQLLPEALTFTGKFPSDKVQVIKLIPALTGQTLGYISTLAICTYPTNMIDSLRIDIRIPSSLLYNNPDKLIYNLTQQINPAIDIIMGSLPDDGSGTPGGTPSPTGAPNGGPFDPNDSSTNQSSSQQGMTAGITVSAVFVAAAYGAVMFIIARRYKKKKQLHRRASSISNPSEMEQTARGSPALMGGALLSRDFTSSYGGVAGGRDSHGSGRSGMGNSGRTQFISAPVAAENSLGWN</sequence>
<dbReference type="GO" id="GO:0005034">
    <property type="term" value="F:osmosensor activity"/>
    <property type="evidence" value="ECO:0007669"/>
    <property type="project" value="InterPro"/>
</dbReference>
<feature type="compositionally biased region" description="Low complexity" evidence="1">
    <location>
        <begin position="116"/>
        <end position="164"/>
    </location>
</feature>
<reference evidence="4" key="1">
    <citation type="journal article" date="2023" name="Mol. Phylogenet. Evol.">
        <title>Genome-scale phylogeny and comparative genomics of the fungal order Sordariales.</title>
        <authorList>
            <person name="Hensen N."/>
            <person name="Bonometti L."/>
            <person name="Westerberg I."/>
            <person name="Brannstrom I.O."/>
            <person name="Guillou S."/>
            <person name="Cros-Aarteil S."/>
            <person name="Calhoun S."/>
            <person name="Haridas S."/>
            <person name="Kuo A."/>
            <person name="Mondo S."/>
            <person name="Pangilinan J."/>
            <person name="Riley R."/>
            <person name="LaButti K."/>
            <person name="Andreopoulos B."/>
            <person name="Lipzen A."/>
            <person name="Chen C."/>
            <person name="Yan M."/>
            <person name="Daum C."/>
            <person name="Ng V."/>
            <person name="Clum A."/>
            <person name="Steindorff A."/>
            <person name="Ohm R.A."/>
            <person name="Martin F."/>
            <person name="Silar P."/>
            <person name="Natvig D.O."/>
            <person name="Lalanne C."/>
            <person name="Gautier V."/>
            <person name="Ament-Velasquez S.L."/>
            <person name="Kruys A."/>
            <person name="Hutchinson M.I."/>
            <person name="Powell A.J."/>
            <person name="Barry K."/>
            <person name="Miller A.N."/>
            <person name="Grigoriev I.V."/>
            <person name="Debuchy R."/>
            <person name="Gladieux P."/>
            <person name="Hiltunen Thoren M."/>
            <person name="Johannesson H."/>
        </authorList>
    </citation>
    <scope>NUCLEOTIDE SEQUENCE</scope>
    <source>
        <strain evidence="4">CBS 958.72</strain>
    </source>
</reference>
<feature type="compositionally biased region" description="Low complexity" evidence="1">
    <location>
        <begin position="190"/>
        <end position="208"/>
    </location>
</feature>
<organism evidence="4 5">
    <name type="scientific">Lasiosphaeria ovina</name>
    <dbReference type="NCBI Taxonomy" id="92902"/>
    <lineage>
        <taxon>Eukaryota</taxon>
        <taxon>Fungi</taxon>
        <taxon>Dikarya</taxon>
        <taxon>Ascomycota</taxon>
        <taxon>Pezizomycotina</taxon>
        <taxon>Sordariomycetes</taxon>
        <taxon>Sordariomycetidae</taxon>
        <taxon>Sordariales</taxon>
        <taxon>Lasiosphaeriaceae</taxon>
        <taxon>Lasiosphaeria</taxon>
    </lineage>
</organism>
<evidence type="ECO:0000256" key="2">
    <source>
        <dbReference type="SAM" id="Phobius"/>
    </source>
</evidence>
<evidence type="ECO:0000256" key="3">
    <source>
        <dbReference type="SAM" id="SignalP"/>
    </source>
</evidence>
<keyword evidence="5" id="KW-1185">Reference proteome</keyword>
<feature type="compositionally biased region" description="Pro residues" evidence="1">
    <location>
        <begin position="106"/>
        <end position="115"/>
    </location>
</feature>
<dbReference type="Proteomes" id="UP001287356">
    <property type="component" value="Unassembled WGS sequence"/>
</dbReference>
<reference evidence="4" key="2">
    <citation type="submission" date="2023-06" db="EMBL/GenBank/DDBJ databases">
        <authorList>
            <consortium name="Lawrence Berkeley National Laboratory"/>
            <person name="Haridas S."/>
            <person name="Hensen N."/>
            <person name="Bonometti L."/>
            <person name="Westerberg I."/>
            <person name="Brannstrom I.O."/>
            <person name="Guillou S."/>
            <person name="Cros-Aarteil S."/>
            <person name="Calhoun S."/>
            <person name="Kuo A."/>
            <person name="Mondo S."/>
            <person name="Pangilinan J."/>
            <person name="Riley R."/>
            <person name="Labutti K."/>
            <person name="Andreopoulos B."/>
            <person name="Lipzen A."/>
            <person name="Chen C."/>
            <person name="Yanf M."/>
            <person name="Daum C."/>
            <person name="Ng V."/>
            <person name="Clum A."/>
            <person name="Steindorff A."/>
            <person name="Ohm R."/>
            <person name="Martin F."/>
            <person name="Silar P."/>
            <person name="Natvig D."/>
            <person name="Lalanne C."/>
            <person name="Gautier V."/>
            <person name="Ament-Velasquez S.L."/>
            <person name="Kruys A."/>
            <person name="Hutchinson M.I."/>
            <person name="Powell A.J."/>
            <person name="Barry K."/>
            <person name="Miller A.N."/>
            <person name="Grigoriev I.V."/>
            <person name="Debuchy R."/>
            <person name="Gladieux P."/>
            <person name="Thoren M.H."/>
            <person name="Johannesson H."/>
        </authorList>
    </citation>
    <scope>NUCLEOTIDE SEQUENCE</scope>
    <source>
        <strain evidence="4">CBS 958.72</strain>
    </source>
</reference>
<dbReference type="EMBL" id="JAULSN010000006">
    <property type="protein sequence ID" value="KAK3368913.1"/>
    <property type="molecule type" value="Genomic_DNA"/>
</dbReference>
<keyword evidence="3" id="KW-0732">Signal</keyword>
<keyword evidence="2" id="KW-0472">Membrane</keyword>
<protein>
    <submittedName>
        <fullName evidence="4">Uncharacterized protein</fullName>
    </submittedName>
</protein>
<feature type="region of interest" description="Disordered" evidence="1">
    <location>
        <begin position="45"/>
        <end position="208"/>
    </location>
</feature>
<keyword evidence="2" id="KW-1133">Transmembrane helix</keyword>
<dbReference type="GO" id="GO:0030010">
    <property type="term" value="P:establishment of cell polarity"/>
    <property type="evidence" value="ECO:0007669"/>
    <property type="project" value="TreeGrafter"/>
</dbReference>
<feature type="compositionally biased region" description="Polar residues" evidence="1">
    <location>
        <begin position="77"/>
        <end position="98"/>
    </location>
</feature>
<proteinExistence type="predicted"/>
<dbReference type="GO" id="GO:0006972">
    <property type="term" value="P:hyperosmotic response"/>
    <property type="evidence" value="ECO:0007669"/>
    <property type="project" value="TreeGrafter"/>
</dbReference>
<feature type="compositionally biased region" description="Polar residues" evidence="1">
    <location>
        <begin position="165"/>
        <end position="177"/>
    </location>
</feature>
<dbReference type="AlphaFoldDB" id="A0AAE0K2I3"/>
<evidence type="ECO:0000313" key="5">
    <source>
        <dbReference type="Proteomes" id="UP001287356"/>
    </source>
</evidence>
<feature type="signal peptide" evidence="3">
    <location>
        <begin position="1"/>
        <end position="19"/>
    </location>
</feature>
<feature type="region of interest" description="Disordered" evidence="1">
    <location>
        <begin position="392"/>
        <end position="429"/>
    </location>
</feature>
<keyword evidence="2" id="KW-0812">Transmembrane</keyword>
<dbReference type="GO" id="GO:0001402">
    <property type="term" value="P:signal transduction involved in filamentous growth"/>
    <property type="evidence" value="ECO:0007669"/>
    <property type="project" value="TreeGrafter"/>
</dbReference>